<dbReference type="EMBL" id="JAVXUP010000278">
    <property type="protein sequence ID" value="KAK3032194.1"/>
    <property type="molecule type" value="Genomic_DNA"/>
</dbReference>
<organism evidence="2 3">
    <name type="scientific">Escallonia herrerae</name>
    <dbReference type="NCBI Taxonomy" id="1293975"/>
    <lineage>
        <taxon>Eukaryota</taxon>
        <taxon>Viridiplantae</taxon>
        <taxon>Streptophyta</taxon>
        <taxon>Embryophyta</taxon>
        <taxon>Tracheophyta</taxon>
        <taxon>Spermatophyta</taxon>
        <taxon>Magnoliopsida</taxon>
        <taxon>eudicotyledons</taxon>
        <taxon>Gunneridae</taxon>
        <taxon>Pentapetalae</taxon>
        <taxon>asterids</taxon>
        <taxon>campanulids</taxon>
        <taxon>Escalloniales</taxon>
        <taxon>Escalloniaceae</taxon>
        <taxon>Escallonia</taxon>
    </lineage>
</organism>
<dbReference type="Pfam" id="PF00078">
    <property type="entry name" value="RVT_1"/>
    <property type="match status" value="1"/>
</dbReference>
<evidence type="ECO:0000313" key="3">
    <source>
        <dbReference type="Proteomes" id="UP001188597"/>
    </source>
</evidence>
<feature type="domain" description="Reverse transcriptase" evidence="1">
    <location>
        <begin position="102"/>
        <end position="242"/>
    </location>
</feature>
<dbReference type="InterPro" id="IPR000477">
    <property type="entry name" value="RT_dom"/>
</dbReference>
<dbReference type="SUPFAM" id="SSF56672">
    <property type="entry name" value="DNA/RNA polymerases"/>
    <property type="match status" value="1"/>
</dbReference>
<dbReference type="AlphaFoldDB" id="A0AA88WT32"/>
<dbReference type="CDD" id="cd01650">
    <property type="entry name" value="RT_nLTR_like"/>
    <property type="match status" value="1"/>
</dbReference>
<dbReference type="Proteomes" id="UP001188597">
    <property type="component" value="Unassembled WGS sequence"/>
</dbReference>
<accession>A0AA88WT32</accession>
<reference evidence="2" key="1">
    <citation type="submission" date="2022-12" db="EMBL/GenBank/DDBJ databases">
        <title>Draft genome assemblies for two species of Escallonia (Escalloniales).</title>
        <authorList>
            <person name="Chanderbali A."/>
            <person name="Dervinis C."/>
            <person name="Anghel I."/>
            <person name="Soltis D."/>
            <person name="Soltis P."/>
            <person name="Zapata F."/>
        </authorList>
    </citation>
    <scope>NUCLEOTIDE SEQUENCE</scope>
    <source>
        <strain evidence="2">UCBG64.0493</strain>
        <tissue evidence="2">Leaf</tissue>
    </source>
</reference>
<comment type="caution">
    <text evidence="2">The sequence shown here is derived from an EMBL/GenBank/DDBJ whole genome shotgun (WGS) entry which is preliminary data.</text>
</comment>
<sequence length="343" mass="38829">MSSNPSFPLDLENLFQPVLSEADHEMLCTIPSDSEIGMILRNLGTDKALGLDGMTSVFYKFYWSTTKSDVINSVKFSGRHLLKEQNHTHISLIPKLENPSSVNHFRPISLCNTNYKLISKILASRLQSVLNKLISPLQAAFVPNHMVSDNSIMVQELRHTMRHKKGKSGLMAIKLDMEKAYDKMEWGFILAVLTKFDFDSRWIEWVNQCISIVSFSTLINGSPHGNFHPSRGFRQGDPLSPTSDVSACWGWPGLRGRHPVKALSIETHNPDGLAVRFFWPCWFLLVHLRSPQGTCVASFHPSEYAACVEDMAARQPIDHVPEHKIFMTNRARTPQNLQEETVD</sequence>
<dbReference type="PANTHER" id="PTHR19446">
    <property type="entry name" value="REVERSE TRANSCRIPTASES"/>
    <property type="match status" value="1"/>
</dbReference>
<dbReference type="InterPro" id="IPR043502">
    <property type="entry name" value="DNA/RNA_pol_sf"/>
</dbReference>
<proteinExistence type="predicted"/>
<protein>
    <recommendedName>
        <fullName evidence="1">Reverse transcriptase domain-containing protein</fullName>
    </recommendedName>
</protein>
<name>A0AA88WT32_9ASTE</name>
<evidence type="ECO:0000313" key="2">
    <source>
        <dbReference type="EMBL" id="KAK3032194.1"/>
    </source>
</evidence>
<keyword evidence="3" id="KW-1185">Reference proteome</keyword>
<gene>
    <name evidence="2" type="ORF">RJ639_035906</name>
</gene>
<evidence type="ECO:0000259" key="1">
    <source>
        <dbReference type="Pfam" id="PF00078"/>
    </source>
</evidence>